<sequence>MVLPQVEEIGDDTAVVVLEMTHVWSGVEMDRAFAELKSAGRRRIVVDASGASMLNSKVLDALVRCAADLDPREGAGLALITRHDYVKQIMQINSAGGIIFLADTRDEALEALPPRRR</sequence>
<gene>
    <name evidence="2" type="ORF">AVDCRST_MAG85-430</name>
</gene>
<evidence type="ECO:0000313" key="2">
    <source>
        <dbReference type="EMBL" id="CAA9477374.1"/>
    </source>
</evidence>
<evidence type="ECO:0000259" key="1">
    <source>
        <dbReference type="PROSITE" id="PS50801"/>
    </source>
</evidence>
<protein>
    <recommendedName>
        <fullName evidence="1">STAS domain-containing protein</fullName>
    </recommendedName>
</protein>
<reference evidence="2" key="1">
    <citation type="submission" date="2020-02" db="EMBL/GenBank/DDBJ databases">
        <authorList>
            <person name="Meier V. D."/>
        </authorList>
    </citation>
    <scope>NUCLEOTIDE SEQUENCE</scope>
    <source>
        <strain evidence="2">AVDCRST_MAG85</strain>
    </source>
</reference>
<feature type="domain" description="STAS" evidence="1">
    <location>
        <begin position="1"/>
        <end position="112"/>
    </location>
</feature>
<dbReference type="SUPFAM" id="SSF52091">
    <property type="entry name" value="SpoIIaa-like"/>
    <property type="match status" value="1"/>
</dbReference>
<dbReference type="InterPro" id="IPR036513">
    <property type="entry name" value="STAS_dom_sf"/>
</dbReference>
<dbReference type="EMBL" id="CADCVT010000047">
    <property type="protein sequence ID" value="CAA9477374.1"/>
    <property type="molecule type" value="Genomic_DNA"/>
</dbReference>
<proteinExistence type="predicted"/>
<dbReference type="InterPro" id="IPR002645">
    <property type="entry name" value="STAS_dom"/>
</dbReference>
<name>A0A6J4RU34_9ACTN</name>
<accession>A0A6J4RU34</accession>
<dbReference type="Gene3D" id="3.30.750.24">
    <property type="entry name" value="STAS domain"/>
    <property type="match status" value="1"/>
</dbReference>
<dbReference type="PROSITE" id="PS50801">
    <property type="entry name" value="STAS"/>
    <property type="match status" value="1"/>
</dbReference>
<organism evidence="2">
    <name type="scientific">uncultured Solirubrobacteraceae bacterium</name>
    <dbReference type="NCBI Taxonomy" id="1162706"/>
    <lineage>
        <taxon>Bacteria</taxon>
        <taxon>Bacillati</taxon>
        <taxon>Actinomycetota</taxon>
        <taxon>Thermoleophilia</taxon>
        <taxon>Solirubrobacterales</taxon>
        <taxon>Solirubrobacteraceae</taxon>
        <taxon>environmental samples</taxon>
    </lineage>
</organism>
<dbReference type="AlphaFoldDB" id="A0A6J4RU34"/>